<accession>A0AB34JWK8</accession>
<gene>
    <name evidence="2" type="ORF">AB1Y20_020184</name>
</gene>
<sequence length="359" mass="37690">MSVARPSHTATSCNDAWAVLYPMEVDRQEGHSCYYKALMGLCSSFRGVCARSCKECTVTEEFSSPSSSWWKTLVAPSPPSPSPTPTPPPSPPSPKPRLPPPLPLAWSPYSPPASGAAPSPMLGSFLAPMLQGMRPSTQTHAAQLHEPALPSTDELRTCELRTTYKVVEWGDYGRRAKVALEVHPWVAGALVRLAYGAPLRIPPYDVSGGVIAETGPETVDFILLADAPGHALFFWLDGRDEKPTSIGCELNSPSSHASAASKPSSPPAFLALLPQSSSGLKAACPLGPRVSVLGIQDSGPKSSIVTTSVTGLQATISFASTVVAITAEAFSIFTRKMASTSRPSARAPSILAVAVVGAC</sequence>
<feature type="region of interest" description="Disordered" evidence="1">
    <location>
        <begin position="69"/>
        <end position="99"/>
    </location>
</feature>
<evidence type="ECO:0000313" key="2">
    <source>
        <dbReference type="EMBL" id="KAL1525323.1"/>
    </source>
</evidence>
<organism evidence="2 3">
    <name type="scientific">Prymnesium parvum</name>
    <name type="common">Toxic golden alga</name>
    <dbReference type="NCBI Taxonomy" id="97485"/>
    <lineage>
        <taxon>Eukaryota</taxon>
        <taxon>Haptista</taxon>
        <taxon>Haptophyta</taxon>
        <taxon>Prymnesiophyceae</taxon>
        <taxon>Prymnesiales</taxon>
        <taxon>Prymnesiaceae</taxon>
        <taxon>Prymnesium</taxon>
    </lineage>
</organism>
<name>A0AB34JWK8_PRYPA</name>
<evidence type="ECO:0000313" key="3">
    <source>
        <dbReference type="Proteomes" id="UP001515480"/>
    </source>
</evidence>
<dbReference type="Proteomes" id="UP001515480">
    <property type="component" value="Unassembled WGS sequence"/>
</dbReference>
<dbReference type="AlphaFoldDB" id="A0AB34JWK8"/>
<dbReference type="EMBL" id="JBGBPQ010000004">
    <property type="protein sequence ID" value="KAL1525323.1"/>
    <property type="molecule type" value="Genomic_DNA"/>
</dbReference>
<evidence type="ECO:0000256" key="1">
    <source>
        <dbReference type="SAM" id="MobiDB-lite"/>
    </source>
</evidence>
<protein>
    <submittedName>
        <fullName evidence="2">Uncharacterized protein</fullName>
    </submittedName>
</protein>
<comment type="caution">
    <text evidence="2">The sequence shown here is derived from an EMBL/GenBank/DDBJ whole genome shotgun (WGS) entry which is preliminary data.</text>
</comment>
<reference evidence="2 3" key="1">
    <citation type="journal article" date="2024" name="Science">
        <title>Giant polyketide synthase enzymes in the biosynthesis of giant marine polyether toxins.</title>
        <authorList>
            <person name="Fallon T.R."/>
            <person name="Shende V.V."/>
            <person name="Wierzbicki I.H."/>
            <person name="Pendleton A.L."/>
            <person name="Watervoot N.F."/>
            <person name="Auber R.P."/>
            <person name="Gonzalez D.J."/>
            <person name="Wisecaver J.H."/>
            <person name="Moore B.S."/>
        </authorList>
    </citation>
    <scope>NUCLEOTIDE SEQUENCE [LARGE SCALE GENOMIC DNA]</scope>
    <source>
        <strain evidence="2 3">12B1</strain>
    </source>
</reference>
<proteinExistence type="predicted"/>
<keyword evidence="3" id="KW-1185">Reference proteome</keyword>
<feature type="compositionally biased region" description="Pro residues" evidence="1">
    <location>
        <begin position="76"/>
        <end position="99"/>
    </location>
</feature>